<keyword evidence="10" id="KW-0575">Peroxidase</keyword>
<comment type="pathway">
    <text evidence="4">Lipid metabolism; prostaglandin biosynthesis.</text>
</comment>
<feature type="domain" description="EGF-like" evidence="29">
    <location>
        <begin position="28"/>
        <end position="66"/>
    </location>
</feature>
<comment type="similarity">
    <text evidence="5">Belongs to the prostaglandin G/H synthase family.</text>
</comment>
<dbReference type="InterPro" id="IPR050783">
    <property type="entry name" value="Oxylipin_biosynth_metab"/>
</dbReference>
<feature type="binding site" description="axial binding residue" evidence="26">
    <location>
        <position position="386"/>
    </location>
    <ligand>
        <name>heme b</name>
        <dbReference type="ChEBI" id="CHEBI:60344"/>
    </ligand>
    <ligandPart>
        <name>Fe</name>
        <dbReference type="ChEBI" id="CHEBI:18248"/>
    </ligandPart>
</feature>
<evidence type="ECO:0000256" key="11">
    <source>
        <dbReference type="ARBA" id="ARBA00022585"/>
    </source>
</evidence>
<evidence type="ECO:0000256" key="13">
    <source>
        <dbReference type="ARBA" id="ARBA00022723"/>
    </source>
</evidence>
<evidence type="ECO:0000256" key="22">
    <source>
        <dbReference type="ARBA" id="ARBA00035976"/>
    </source>
</evidence>
<dbReference type="GO" id="GO:0005789">
    <property type="term" value="C:endoplasmic reticulum membrane"/>
    <property type="evidence" value="ECO:0007669"/>
    <property type="project" value="UniProtKB-SubCell"/>
</dbReference>
<evidence type="ECO:0000256" key="18">
    <source>
        <dbReference type="ARBA" id="ARBA00023002"/>
    </source>
</evidence>
<dbReference type="GO" id="GO:0051213">
    <property type="term" value="F:dioxygenase activity"/>
    <property type="evidence" value="ECO:0007669"/>
    <property type="project" value="UniProtKB-KW"/>
</dbReference>
<dbReference type="InterPro" id="IPR000742">
    <property type="entry name" value="EGF"/>
</dbReference>
<dbReference type="PROSITE" id="PS50026">
    <property type="entry name" value="EGF_3"/>
    <property type="match status" value="1"/>
</dbReference>
<keyword evidence="16" id="KW-0492">Microsome</keyword>
<dbReference type="Gene3D" id="1.10.640.10">
    <property type="entry name" value="Haem peroxidase domain superfamily, animal type"/>
    <property type="match status" value="1"/>
</dbReference>
<keyword evidence="17" id="KW-0223">Dioxygenase</keyword>
<gene>
    <name evidence="30" type="ORF">BaRGS_00004324</name>
</gene>
<evidence type="ECO:0000256" key="16">
    <source>
        <dbReference type="ARBA" id="ARBA00022848"/>
    </source>
</evidence>
<keyword evidence="18" id="KW-0560">Oxidoreductase</keyword>
<dbReference type="GO" id="GO:0046872">
    <property type="term" value="F:metal ion binding"/>
    <property type="evidence" value="ECO:0007669"/>
    <property type="project" value="UniProtKB-KW"/>
</dbReference>
<evidence type="ECO:0000256" key="20">
    <source>
        <dbReference type="ARBA" id="ARBA00023098"/>
    </source>
</evidence>
<evidence type="ECO:0000256" key="10">
    <source>
        <dbReference type="ARBA" id="ARBA00022559"/>
    </source>
</evidence>
<sequence>VTPTKMILRVKPWLLVFFIIHMFSVICRGNPCCSYPCQNDGICVPVGQNSYECDCANLEYYGDHCEHPTFMKRIKLWLKPSSDTSHYILVDPKYKWIFDIINNVPFLRNTVMKYIYLSRADILDSPPIYHSGHDYTTLEAAFNRSYYARALPPVPKECPTPMGTKGPKELPDVNLLIKKFFTRSTFLPEPIGSNVLFTFFAQHFTHMFFKTDFKKGPAFQWGGHGVDVTNVYGKDREAENKLRSFSGGKFKMQVINGEEYPMTAKQTGAEMVYPSHISEENKFACGHSLFGLLPGLFVYSTIWMREHNRVCDILAEIHPTWDDERLFQTAKLVILGETIKIVIEDYVQHLSNYNFRLVFEPELLFGERFQYQNRIMLEFNHLYHWHPLMPNTFNISGKEYAMKDYMFHSELVVKHGLVNVLDSMVRQRAGLMSHHNHGPATIPVLRDSILHQRQLRLQSLNNYRKRFNLPAYTSFEELTGETVMAAELKKLYHDIDAVEMYVGMLVEKRRYRGMFGGSITEIGAPFSVKGLMSNYVCSPEYWRPSTFGGEVGFNIVKTATLEKLFCQNIKGKCPRVSFKIPDYNENESIATWDGKLDHDEL</sequence>
<evidence type="ECO:0000256" key="9">
    <source>
        <dbReference type="ARBA" id="ARBA00022516"/>
    </source>
</evidence>
<evidence type="ECO:0000313" key="30">
    <source>
        <dbReference type="EMBL" id="KAK7504458.1"/>
    </source>
</evidence>
<evidence type="ECO:0000256" key="7">
    <source>
        <dbReference type="ARBA" id="ARBA00012440"/>
    </source>
</evidence>
<comment type="catalytic activity">
    <reaction evidence="24">
        <text>(9Z,12Z)-octadecadienoate + AH2 + O2 = (13S)-hydroxy-(9Z,11E)-octadecadienoate + A + H2O</text>
        <dbReference type="Rhea" id="RHEA:75451"/>
        <dbReference type="ChEBI" id="CHEBI:13193"/>
        <dbReference type="ChEBI" id="CHEBI:15377"/>
        <dbReference type="ChEBI" id="CHEBI:15379"/>
        <dbReference type="ChEBI" id="CHEBI:17499"/>
        <dbReference type="ChEBI" id="CHEBI:30245"/>
        <dbReference type="ChEBI" id="CHEBI:90850"/>
    </reaction>
    <physiologicalReaction direction="left-to-right" evidence="24">
        <dbReference type="Rhea" id="RHEA:75452"/>
    </physiologicalReaction>
</comment>
<evidence type="ECO:0000256" key="1">
    <source>
        <dbReference type="ARBA" id="ARBA00001970"/>
    </source>
</evidence>
<evidence type="ECO:0000256" key="26">
    <source>
        <dbReference type="PIRSR" id="PIRSR619791-2"/>
    </source>
</evidence>
<evidence type="ECO:0000256" key="14">
    <source>
        <dbReference type="ARBA" id="ARBA00022824"/>
    </source>
</evidence>
<dbReference type="PRINTS" id="PR00457">
    <property type="entry name" value="ANPEROXIDASE"/>
</dbReference>
<dbReference type="EMBL" id="JACVVK020000015">
    <property type="protein sequence ID" value="KAK7504458.1"/>
    <property type="molecule type" value="Genomic_DNA"/>
</dbReference>
<comment type="catalytic activity">
    <reaction evidence="25">
        <text>(9Z,12Z)-octadecadienoate + AH2 + O2 = (13R)-hydroxy-(9Z,11E)-octadecadienoate + A + H2O</text>
        <dbReference type="Rhea" id="RHEA:75455"/>
        <dbReference type="ChEBI" id="CHEBI:13193"/>
        <dbReference type="ChEBI" id="CHEBI:15377"/>
        <dbReference type="ChEBI" id="CHEBI:15379"/>
        <dbReference type="ChEBI" id="CHEBI:17499"/>
        <dbReference type="ChEBI" id="CHEBI:30245"/>
        <dbReference type="ChEBI" id="CHEBI:136655"/>
    </reaction>
    <physiologicalReaction direction="left-to-right" evidence="25">
        <dbReference type="Rhea" id="RHEA:75456"/>
    </physiologicalReaction>
</comment>
<comment type="subcellular location">
    <subcellularLocation>
        <location evidence="3">Endoplasmic reticulum membrane</location>
    </subcellularLocation>
    <subcellularLocation>
        <location evidence="2">Microsome membrane</location>
    </subcellularLocation>
</comment>
<dbReference type="GO" id="GO:0001516">
    <property type="term" value="P:prostaglandin biosynthetic process"/>
    <property type="evidence" value="ECO:0007669"/>
    <property type="project" value="UniProtKB-KW"/>
</dbReference>
<keyword evidence="31" id="KW-1185">Reference proteome</keyword>
<protein>
    <recommendedName>
        <fullName evidence="7">prostaglandin-endoperoxide synthase</fullName>
        <ecNumber evidence="7">1.14.99.1</ecNumber>
    </recommendedName>
</protein>
<keyword evidence="11" id="KW-0643">Prostaglandin biosynthesis</keyword>
<evidence type="ECO:0000256" key="19">
    <source>
        <dbReference type="ARBA" id="ARBA00023004"/>
    </source>
</evidence>
<dbReference type="AlphaFoldDB" id="A0ABD0LYD0"/>
<evidence type="ECO:0000313" key="31">
    <source>
        <dbReference type="Proteomes" id="UP001519460"/>
    </source>
</evidence>
<accession>A0ABD0LYD0</accession>
<dbReference type="CDD" id="cd09816">
    <property type="entry name" value="prostaglandin_endoperoxide_synthase"/>
    <property type="match status" value="1"/>
</dbReference>
<keyword evidence="15" id="KW-0276">Fatty acid metabolism</keyword>
<evidence type="ECO:0000256" key="25">
    <source>
        <dbReference type="ARBA" id="ARBA00036409"/>
    </source>
</evidence>
<dbReference type="PROSITE" id="PS50292">
    <property type="entry name" value="PEROXIDASE_3"/>
    <property type="match status" value="1"/>
</dbReference>
<dbReference type="Proteomes" id="UP001519460">
    <property type="component" value="Unassembled WGS sequence"/>
</dbReference>
<comment type="catalytic activity">
    <reaction evidence="23">
        <text>(9Z,12Z)-octadecadienoate + AH2 + O2 = (9R)-hydroxy-(10E,12Z)-octadecadienoate + A + H2O</text>
        <dbReference type="Rhea" id="RHEA:75447"/>
        <dbReference type="ChEBI" id="CHEBI:13193"/>
        <dbReference type="ChEBI" id="CHEBI:15377"/>
        <dbReference type="ChEBI" id="CHEBI:15379"/>
        <dbReference type="ChEBI" id="CHEBI:17499"/>
        <dbReference type="ChEBI" id="CHEBI:30245"/>
        <dbReference type="ChEBI" id="CHEBI:77895"/>
    </reaction>
    <physiologicalReaction direction="left-to-right" evidence="23">
        <dbReference type="Rhea" id="RHEA:75448"/>
    </physiologicalReaction>
</comment>
<comment type="subunit">
    <text evidence="6">Homodimer.</text>
</comment>
<keyword evidence="14" id="KW-0256">Endoplasmic reticulum</keyword>
<feature type="non-terminal residue" evidence="30">
    <location>
        <position position="1"/>
    </location>
</feature>
<dbReference type="PANTHER" id="PTHR11903">
    <property type="entry name" value="PROSTAGLANDIN G/H SYNTHASE"/>
    <property type="match status" value="1"/>
</dbReference>
<evidence type="ECO:0000256" key="23">
    <source>
        <dbReference type="ARBA" id="ARBA00036313"/>
    </source>
</evidence>
<keyword evidence="9" id="KW-0444">Lipid biosynthesis</keyword>
<evidence type="ECO:0000256" key="5">
    <source>
        <dbReference type="ARBA" id="ARBA00008928"/>
    </source>
</evidence>
<evidence type="ECO:0000256" key="27">
    <source>
        <dbReference type="PROSITE-ProRule" id="PRU00076"/>
    </source>
</evidence>
<keyword evidence="27" id="KW-0245">EGF-like domain</keyword>
<dbReference type="InterPro" id="IPR037120">
    <property type="entry name" value="Haem_peroxidase_sf_animal"/>
</dbReference>
<feature type="signal peptide" evidence="28">
    <location>
        <begin position="1"/>
        <end position="29"/>
    </location>
</feature>
<dbReference type="Pfam" id="PF03098">
    <property type="entry name" value="An_peroxidase"/>
    <property type="match status" value="1"/>
</dbReference>
<evidence type="ECO:0000256" key="6">
    <source>
        <dbReference type="ARBA" id="ARBA00011738"/>
    </source>
</evidence>
<name>A0ABD0LYD0_9CAEN</name>
<keyword evidence="20" id="KW-0443">Lipid metabolism</keyword>
<keyword evidence="28" id="KW-0732">Signal</keyword>
<evidence type="ECO:0000256" key="12">
    <source>
        <dbReference type="ARBA" id="ARBA00022617"/>
    </source>
</evidence>
<dbReference type="SUPFAM" id="SSF57196">
    <property type="entry name" value="EGF/Laminin"/>
    <property type="match status" value="1"/>
</dbReference>
<dbReference type="EC" id="1.14.99.1" evidence="7"/>
<evidence type="ECO:0000256" key="4">
    <source>
        <dbReference type="ARBA" id="ARBA00004702"/>
    </source>
</evidence>
<dbReference type="GO" id="GO:0004666">
    <property type="term" value="F:prostaglandin-endoperoxide synthase activity"/>
    <property type="evidence" value="ECO:0007669"/>
    <property type="project" value="UniProtKB-EC"/>
</dbReference>
<comment type="caution">
    <text evidence="30">The sequence shown here is derived from an EMBL/GenBank/DDBJ whole genome shotgun (WGS) entry which is preliminary data.</text>
</comment>
<comment type="cofactor">
    <cofactor evidence="1">
        <name>heme b</name>
        <dbReference type="ChEBI" id="CHEBI:60344"/>
    </cofactor>
</comment>
<evidence type="ECO:0000256" key="8">
    <source>
        <dbReference type="ARBA" id="ARBA00022501"/>
    </source>
</evidence>
<evidence type="ECO:0000256" key="15">
    <source>
        <dbReference type="ARBA" id="ARBA00022832"/>
    </source>
</evidence>
<dbReference type="SUPFAM" id="SSF48113">
    <property type="entry name" value="Heme-dependent peroxidases"/>
    <property type="match status" value="1"/>
</dbReference>
<keyword evidence="8" id="KW-0644">Prostaglandin metabolism</keyword>
<evidence type="ECO:0000256" key="28">
    <source>
        <dbReference type="SAM" id="SignalP"/>
    </source>
</evidence>
<keyword evidence="12 26" id="KW-0349">Heme</keyword>
<evidence type="ECO:0000256" key="2">
    <source>
        <dbReference type="ARBA" id="ARBA00004524"/>
    </source>
</evidence>
<evidence type="ECO:0000256" key="3">
    <source>
        <dbReference type="ARBA" id="ARBA00004586"/>
    </source>
</evidence>
<dbReference type="CDD" id="cd00054">
    <property type="entry name" value="EGF_CA"/>
    <property type="match status" value="1"/>
</dbReference>
<proteinExistence type="inferred from homology"/>
<evidence type="ECO:0000259" key="29">
    <source>
        <dbReference type="PROSITE" id="PS50026"/>
    </source>
</evidence>
<dbReference type="InterPro" id="IPR010255">
    <property type="entry name" value="Haem_peroxidase_sf"/>
</dbReference>
<organism evidence="30 31">
    <name type="scientific">Batillaria attramentaria</name>
    <dbReference type="NCBI Taxonomy" id="370345"/>
    <lineage>
        <taxon>Eukaryota</taxon>
        <taxon>Metazoa</taxon>
        <taxon>Spiralia</taxon>
        <taxon>Lophotrochozoa</taxon>
        <taxon>Mollusca</taxon>
        <taxon>Gastropoda</taxon>
        <taxon>Caenogastropoda</taxon>
        <taxon>Sorbeoconcha</taxon>
        <taxon>Cerithioidea</taxon>
        <taxon>Batillariidae</taxon>
        <taxon>Batillaria</taxon>
    </lineage>
</organism>
<dbReference type="PANTHER" id="PTHR11903:SF39">
    <property type="entry name" value="PROSTAGLANDIN G_H SYNTHASE 2-LIKE"/>
    <property type="match status" value="1"/>
</dbReference>
<dbReference type="Gene3D" id="2.10.25.10">
    <property type="entry name" value="Laminin"/>
    <property type="match status" value="1"/>
</dbReference>
<keyword evidence="21" id="KW-0275">Fatty acid biosynthesis</keyword>
<keyword evidence="13 26" id="KW-0479">Metal-binding</keyword>
<keyword evidence="19 26" id="KW-0408">Iron</keyword>
<feature type="chain" id="PRO_5044847879" description="prostaglandin-endoperoxide synthase" evidence="28">
    <location>
        <begin position="30"/>
        <end position="601"/>
    </location>
</feature>
<evidence type="ECO:0000256" key="24">
    <source>
        <dbReference type="ARBA" id="ARBA00036358"/>
    </source>
</evidence>
<comment type="caution">
    <text evidence="27">Lacks conserved residue(s) required for the propagation of feature annotation.</text>
</comment>
<evidence type="ECO:0000256" key="17">
    <source>
        <dbReference type="ARBA" id="ARBA00022964"/>
    </source>
</evidence>
<reference evidence="30 31" key="1">
    <citation type="journal article" date="2023" name="Sci. Data">
        <title>Genome assembly of the Korean intertidal mud-creeper Batillaria attramentaria.</title>
        <authorList>
            <person name="Patra A.K."/>
            <person name="Ho P.T."/>
            <person name="Jun S."/>
            <person name="Lee S.J."/>
            <person name="Kim Y."/>
            <person name="Won Y.J."/>
        </authorList>
    </citation>
    <scope>NUCLEOTIDE SEQUENCE [LARGE SCALE GENOMIC DNA]</scope>
    <source>
        <strain evidence="30">Wonlab-2016</strain>
    </source>
</reference>
<dbReference type="GO" id="GO:0004601">
    <property type="term" value="F:peroxidase activity"/>
    <property type="evidence" value="ECO:0007669"/>
    <property type="project" value="UniProtKB-KW"/>
</dbReference>
<evidence type="ECO:0000256" key="21">
    <source>
        <dbReference type="ARBA" id="ARBA00023160"/>
    </source>
</evidence>
<comment type="catalytic activity">
    <reaction evidence="22">
        <text>(9Z,12Z)-octadecadienoate + AH2 + O2 = (9S)-hydroxy-(10E,12Z)-octadecadienoate + A + H2O</text>
        <dbReference type="Rhea" id="RHEA:75459"/>
        <dbReference type="ChEBI" id="CHEBI:13193"/>
        <dbReference type="ChEBI" id="CHEBI:15377"/>
        <dbReference type="ChEBI" id="CHEBI:15379"/>
        <dbReference type="ChEBI" id="CHEBI:17499"/>
        <dbReference type="ChEBI" id="CHEBI:30245"/>
        <dbReference type="ChEBI" id="CHEBI:77852"/>
    </reaction>
    <physiologicalReaction direction="left-to-right" evidence="22">
        <dbReference type="Rhea" id="RHEA:75460"/>
    </physiologicalReaction>
</comment>
<dbReference type="InterPro" id="IPR019791">
    <property type="entry name" value="Haem_peroxidase_animal"/>
</dbReference>